<organism evidence="2 3">
    <name type="scientific">Amborella trichopoda</name>
    <dbReference type="NCBI Taxonomy" id="13333"/>
    <lineage>
        <taxon>Eukaryota</taxon>
        <taxon>Viridiplantae</taxon>
        <taxon>Streptophyta</taxon>
        <taxon>Embryophyta</taxon>
        <taxon>Tracheophyta</taxon>
        <taxon>Spermatophyta</taxon>
        <taxon>Magnoliopsida</taxon>
        <taxon>Amborellales</taxon>
        <taxon>Amborellaceae</taxon>
        <taxon>Amborella</taxon>
    </lineage>
</organism>
<evidence type="ECO:0000313" key="3">
    <source>
        <dbReference type="Proteomes" id="UP000017836"/>
    </source>
</evidence>
<dbReference type="AlphaFoldDB" id="W1PBA3"/>
<dbReference type="HOGENOM" id="CLU_2389161_0_0_1"/>
<dbReference type="Proteomes" id="UP000017836">
    <property type="component" value="Unassembled WGS sequence"/>
</dbReference>
<keyword evidence="1" id="KW-1133">Transmembrane helix</keyword>
<evidence type="ECO:0000256" key="1">
    <source>
        <dbReference type="SAM" id="Phobius"/>
    </source>
</evidence>
<accession>W1PBA3</accession>
<keyword evidence="3" id="KW-1185">Reference proteome</keyword>
<gene>
    <name evidence="2" type="ORF">AMTR_s00080p00040310</name>
</gene>
<reference evidence="3" key="1">
    <citation type="journal article" date="2013" name="Science">
        <title>The Amborella genome and the evolution of flowering plants.</title>
        <authorList>
            <consortium name="Amborella Genome Project"/>
        </authorList>
    </citation>
    <scope>NUCLEOTIDE SEQUENCE [LARGE SCALE GENOMIC DNA]</scope>
</reference>
<dbReference type="EMBL" id="KI394095">
    <property type="protein sequence ID" value="ERN04896.1"/>
    <property type="molecule type" value="Genomic_DNA"/>
</dbReference>
<protein>
    <submittedName>
        <fullName evidence="2">Uncharacterized protein</fullName>
    </submittedName>
</protein>
<keyword evidence="1" id="KW-0472">Membrane</keyword>
<name>W1PBA3_AMBTC</name>
<evidence type="ECO:0000313" key="2">
    <source>
        <dbReference type="EMBL" id="ERN04896.1"/>
    </source>
</evidence>
<proteinExistence type="predicted"/>
<sequence length="94" mass="10570">MAHETPILVGVLGLLQDIVVVILVGALVVVLLRALLALARRLWVLKVRRAHRLLVTGRRFVLELGIPLWVTWHLSKALVCSFYPPVEDLSMLQD</sequence>
<feature type="transmembrane region" description="Helical" evidence="1">
    <location>
        <begin position="18"/>
        <end position="39"/>
    </location>
</feature>
<dbReference type="Gramene" id="ERN04896">
    <property type="protein sequence ID" value="ERN04896"/>
    <property type="gene ID" value="AMTR_s00080p00040310"/>
</dbReference>
<keyword evidence="1" id="KW-0812">Transmembrane</keyword>